<reference evidence="4 5" key="1">
    <citation type="submission" date="2021-03" db="EMBL/GenBank/DDBJ databases">
        <title>Sequencing the genomes of 1000 actinobacteria strains.</title>
        <authorList>
            <person name="Klenk H.-P."/>
        </authorList>
    </citation>
    <scope>NUCLEOTIDE SEQUENCE [LARGE SCALE GENOMIC DNA]</scope>
    <source>
        <strain evidence="4 5">DSM 12936</strain>
    </source>
</reference>
<dbReference type="PROSITE" id="PS50977">
    <property type="entry name" value="HTH_TETR_2"/>
    <property type="match status" value="1"/>
</dbReference>
<proteinExistence type="predicted"/>
<dbReference type="Proteomes" id="UP000758168">
    <property type="component" value="Unassembled WGS sequence"/>
</dbReference>
<accession>A0ABS4Z8R7</accession>
<evidence type="ECO:0000259" key="3">
    <source>
        <dbReference type="PROSITE" id="PS50977"/>
    </source>
</evidence>
<dbReference type="InterPro" id="IPR009057">
    <property type="entry name" value="Homeodomain-like_sf"/>
</dbReference>
<dbReference type="RefSeq" id="WP_210055420.1">
    <property type="nucleotide sequence ID" value="NZ_BAAAMH010000019.1"/>
</dbReference>
<evidence type="ECO:0000256" key="1">
    <source>
        <dbReference type="ARBA" id="ARBA00023125"/>
    </source>
</evidence>
<sequence>MSTTTSPSRAAAPVSARRAQTRERLLAAATSVFAERGVNGASVEEICETAGFTRGAFYSNFADKDALVLALIQADVAAQYAAARAAVEEVEHALGTGTVADVVARTLQQLDAFGATGREGVLAQQELLLHAARVPALHRPYREFLAASSDQLRTLLTGALERVGLEFTLPVDLAVEMLLATHARVQTQALFDEDVDTSALQALVLAITRPRPDGPAGSGCATRSG</sequence>
<keyword evidence="5" id="KW-1185">Reference proteome</keyword>
<feature type="domain" description="HTH tetR-type" evidence="3">
    <location>
        <begin position="19"/>
        <end position="79"/>
    </location>
</feature>
<organism evidence="4 5">
    <name type="scientific">Microlunatus capsulatus</name>
    <dbReference type="NCBI Taxonomy" id="99117"/>
    <lineage>
        <taxon>Bacteria</taxon>
        <taxon>Bacillati</taxon>
        <taxon>Actinomycetota</taxon>
        <taxon>Actinomycetes</taxon>
        <taxon>Propionibacteriales</taxon>
        <taxon>Propionibacteriaceae</taxon>
        <taxon>Microlunatus</taxon>
    </lineage>
</organism>
<protein>
    <submittedName>
        <fullName evidence="4">AcrR family transcriptional regulator</fullName>
    </submittedName>
</protein>
<evidence type="ECO:0000313" key="5">
    <source>
        <dbReference type="Proteomes" id="UP000758168"/>
    </source>
</evidence>
<comment type="caution">
    <text evidence="4">The sequence shown here is derived from an EMBL/GenBank/DDBJ whole genome shotgun (WGS) entry which is preliminary data.</text>
</comment>
<dbReference type="PRINTS" id="PR00455">
    <property type="entry name" value="HTHTETR"/>
</dbReference>
<keyword evidence="1 2" id="KW-0238">DNA-binding</keyword>
<dbReference type="EMBL" id="JAGIOB010000001">
    <property type="protein sequence ID" value="MBP2417165.1"/>
    <property type="molecule type" value="Genomic_DNA"/>
</dbReference>
<evidence type="ECO:0000313" key="4">
    <source>
        <dbReference type="EMBL" id="MBP2417165.1"/>
    </source>
</evidence>
<gene>
    <name evidence="4" type="ORF">JOF54_002087</name>
</gene>
<name>A0ABS4Z8R7_9ACTN</name>
<dbReference type="SUPFAM" id="SSF46689">
    <property type="entry name" value="Homeodomain-like"/>
    <property type="match status" value="1"/>
</dbReference>
<dbReference type="PANTHER" id="PTHR30055:SF241">
    <property type="entry name" value="TRANSCRIPTIONAL REGULATORY PROTEIN"/>
    <property type="match status" value="1"/>
</dbReference>
<dbReference type="Pfam" id="PF00440">
    <property type="entry name" value="TetR_N"/>
    <property type="match status" value="1"/>
</dbReference>
<evidence type="ECO:0000256" key="2">
    <source>
        <dbReference type="PROSITE-ProRule" id="PRU00335"/>
    </source>
</evidence>
<dbReference type="InterPro" id="IPR050109">
    <property type="entry name" value="HTH-type_TetR-like_transc_reg"/>
</dbReference>
<feature type="DNA-binding region" description="H-T-H motif" evidence="2">
    <location>
        <begin position="42"/>
        <end position="61"/>
    </location>
</feature>
<dbReference type="PANTHER" id="PTHR30055">
    <property type="entry name" value="HTH-TYPE TRANSCRIPTIONAL REGULATOR RUTR"/>
    <property type="match status" value="1"/>
</dbReference>
<dbReference type="Gene3D" id="1.10.357.10">
    <property type="entry name" value="Tetracycline Repressor, domain 2"/>
    <property type="match status" value="1"/>
</dbReference>
<dbReference type="InterPro" id="IPR001647">
    <property type="entry name" value="HTH_TetR"/>
</dbReference>